<proteinExistence type="predicted"/>
<dbReference type="Proteomes" id="UP000288805">
    <property type="component" value="Unassembled WGS sequence"/>
</dbReference>
<dbReference type="GO" id="GO:0005634">
    <property type="term" value="C:nucleus"/>
    <property type="evidence" value="ECO:0007669"/>
    <property type="project" value="UniProtKB-SubCell"/>
</dbReference>
<dbReference type="SUPFAM" id="SSF47459">
    <property type="entry name" value="HLH, helix-loop-helix DNA-binding domain"/>
    <property type="match status" value="1"/>
</dbReference>
<evidence type="ECO:0000256" key="5">
    <source>
        <dbReference type="SAM" id="MobiDB-lite"/>
    </source>
</evidence>
<dbReference type="Pfam" id="PF00010">
    <property type="entry name" value="HLH"/>
    <property type="match status" value="1"/>
</dbReference>
<feature type="region of interest" description="Disordered" evidence="5">
    <location>
        <begin position="1"/>
        <end position="44"/>
    </location>
</feature>
<comment type="subcellular location">
    <subcellularLocation>
        <location evidence="1">Nucleus</location>
    </subcellularLocation>
</comment>
<reference evidence="7 8" key="1">
    <citation type="journal article" date="2018" name="PLoS Genet.">
        <title>Population sequencing reveals clonal diversity and ancestral inbreeding in the grapevine cultivar Chardonnay.</title>
        <authorList>
            <person name="Roach M.J."/>
            <person name="Johnson D.L."/>
            <person name="Bohlmann J."/>
            <person name="van Vuuren H.J."/>
            <person name="Jones S.J."/>
            <person name="Pretorius I.S."/>
            <person name="Schmidt S.A."/>
            <person name="Borneman A.R."/>
        </authorList>
    </citation>
    <scope>NUCLEOTIDE SEQUENCE [LARGE SCALE GENOMIC DNA]</scope>
    <source>
        <strain evidence="8">cv. Chardonnay</strain>
        <tissue evidence="7">Leaf</tissue>
    </source>
</reference>
<evidence type="ECO:0000313" key="7">
    <source>
        <dbReference type="EMBL" id="RVW13855.1"/>
    </source>
</evidence>
<dbReference type="InterPro" id="IPR011598">
    <property type="entry name" value="bHLH_dom"/>
</dbReference>
<dbReference type="InterPro" id="IPR051358">
    <property type="entry name" value="TF_AMS/ICE1/BHLH6-like"/>
</dbReference>
<name>A0A438BSA9_VITVI</name>
<dbReference type="EMBL" id="QGNW01002644">
    <property type="protein sequence ID" value="RVW13855.1"/>
    <property type="molecule type" value="Genomic_DNA"/>
</dbReference>
<dbReference type="PANTHER" id="PTHR31945">
    <property type="entry name" value="TRANSCRIPTION FACTOR SCREAM2-RELATED"/>
    <property type="match status" value="1"/>
</dbReference>
<dbReference type="PROSITE" id="PS50888">
    <property type="entry name" value="BHLH"/>
    <property type="match status" value="1"/>
</dbReference>
<evidence type="ECO:0000313" key="8">
    <source>
        <dbReference type="Proteomes" id="UP000288805"/>
    </source>
</evidence>
<evidence type="ECO:0000256" key="1">
    <source>
        <dbReference type="ARBA" id="ARBA00004123"/>
    </source>
</evidence>
<keyword evidence="2" id="KW-0805">Transcription regulation</keyword>
<dbReference type="GO" id="GO:0080090">
    <property type="term" value="P:regulation of primary metabolic process"/>
    <property type="evidence" value="ECO:0007669"/>
    <property type="project" value="UniProtKB-ARBA"/>
</dbReference>
<feature type="compositionally biased region" description="Basic and acidic residues" evidence="5">
    <location>
        <begin position="27"/>
        <end position="41"/>
    </location>
</feature>
<evidence type="ECO:0000256" key="3">
    <source>
        <dbReference type="ARBA" id="ARBA00023163"/>
    </source>
</evidence>
<organism evidence="7 8">
    <name type="scientific">Vitis vinifera</name>
    <name type="common">Grape</name>
    <dbReference type="NCBI Taxonomy" id="29760"/>
    <lineage>
        <taxon>Eukaryota</taxon>
        <taxon>Viridiplantae</taxon>
        <taxon>Streptophyta</taxon>
        <taxon>Embryophyta</taxon>
        <taxon>Tracheophyta</taxon>
        <taxon>Spermatophyta</taxon>
        <taxon>Magnoliopsida</taxon>
        <taxon>eudicotyledons</taxon>
        <taxon>Gunneridae</taxon>
        <taxon>Pentapetalae</taxon>
        <taxon>rosids</taxon>
        <taxon>Vitales</taxon>
        <taxon>Vitaceae</taxon>
        <taxon>Viteae</taxon>
        <taxon>Vitis</taxon>
    </lineage>
</organism>
<keyword evidence="3" id="KW-0804">Transcription</keyword>
<evidence type="ECO:0000256" key="4">
    <source>
        <dbReference type="ARBA" id="ARBA00023242"/>
    </source>
</evidence>
<feature type="domain" description="BHLH" evidence="6">
    <location>
        <begin position="32"/>
        <end position="81"/>
    </location>
</feature>
<gene>
    <name evidence="7" type="primary">DYT1_1</name>
    <name evidence="7" type="ORF">CK203_079387</name>
</gene>
<keyword evidence="4" id="KW-0539">Nucleus</keyword>
<accession>A0A438BSA9</accession>
<sequence>MEYADCAPDGSCVSEGAGSGRGRMRMRGQEREYKSKNLQAERRRRQKLSDRLLALRALVPIITNMNKATIIEDAITYIKELQKNVKDLSDQLLEMEASSEEEAKQRSETIDAAEEMNKCGIEEDVKVTNIDGNKFWLKIVIQKKRSSFTKLVEAMNFLGFEFTDTSVTTSKGAILITACVEGIYGENFAAAETRELLQEIIKGI</sequence>
<dbReference type="InterPro" id="IPR036638">
    <property type="entry name" value="HLH_DNA-bd_sf"/>
</dbReference>
<dbReference type="Gene3D" id="4.10.280.10">
    <property type="entry name" value="Helix-loop-helix DNA-binding domain"/>
    <property type="match status" value="1"/>
</dbReference>
<protein>
    <submittedName>
        <fullName evidence="7">Transcription factor DYT1</fullName>
    </submittedName>
</protein>
<dbReference type="SMART" id="SM00353">
    <property type="entry name" value="HLH"/>
    <property type="match status" value="1"/>
</dbReference>
<dbReference type="PANTHER" id="PTHR31945:SF20">
    <property type="entry name" value="TRANSCRIPTION FACTOR DYT1"/>
    <property type="match status" value="1"/>
</dbReference>
<comment type="caution">
    <text evidence="7">The sequence shown here is derived from an EMBL/GenBank/DDBJ whole genome shotgun (WGS) entry which is preliminary data.</text>
</comment>
<dbReference type="AlphaFoldDB" id="A0A438BSA9"/>
<evidence type="ECO:0000256" key="2">
    <source>
        <dbReference type="ARBA" id="ARBA00023015"/>
    </source>
</evidence>
<evidence type="ECO:0000259" key="6">
    <source>
        <dbReference type="PROSITE" id="PS50888"/>
    </source>
</evidence>
<dbReference type="GO" id="GO:0046983">
    <property type="term" value="F:protein dimerization activity"/>
    <property type="evidence" value="ECO:0007669"/>
    <property type="project" value="InterPro"/>
</dbReference>